<accession>A0A7C4QRV9</accession>
<dbReference type="PANTHER" id="PTHR46732:SF8">
    <property type="entry name" value="ATP-DEPENDENT PROTEASE LA (LON) DOMAIN PROTEIN"/>
    <property type="match status" value="1"/>
</dbReference>
<dbReference type="InterPro" id="IPR003111">
    <property type="entry name" value="Lon_prtase_N"/>
</dbReference>
<evidence type="ECO:0000313" key="2">
    <source>
        <dbReference type="EMBL" id="HGT41244.1"/>
    </source>
</evidence>
<dbReference type="SMART" id="SM00464">
    <property type="entry name" value="LON"/>
    <property type="match status" value="1"/>
</dbReference>
<dbReference type="InterPro" id="IPR046336">
    <property type="entry name" value="Lon_prtase_N_sf"/>
</dbReference>
<dbReference type="AlphaFoldDB" id="A0A7C4QRV9"/>
<sequence>MTDFPEPAAALADFPGTAPLFPLPNVVLFPHGLLPLHIFEARYRQMTADALAGDGFLAVALLKTPAGSEEPPAIWPMVGLGRIVAHEQLNDGRYYLLVRGLTRARVLYECETKKLYRIGRLELCPDREPQPAAATRWSRRLLQRFGALFPGVKEHELWTQVTDSPLPLGVLCDLLASSLPLRPELAQKFLDEVHVQTRCRLLWEVLNLTELSLQPAQRRSFPPTFSNN</sequence>
<dbReference type="Pfam" id="PF02190">
    <property type="entry name" value="LON_substr_bdg"/>
    <property type="match status" value="1"/>
</dbReference>
<dbReference type="InterPro" id="IPR015947">
    <property type="entry name" value="PUA-like_sf"/>
</dbReference>
<reference evidence="2" key="1">
    <citation type="journal article" date="2020" name="mSystems">
        <title>Genome- and Community-Level Interaction Insights into Carbon Utilization and Element Cycling Functions of Hydrothermarchaeota in Hydrothermal Sediment.</title>
        <authorList>
            <person name="Zhou Z."/>
            <person name="Liu Y."/>
            <person name="Xu W."/>
            <person name="Pan J."/>
            <person name="Luo Z.H."/>
            <person name="Li M."/>
        </authorList>
    </citation>
    <scope>NUCLEOTIDE SEQUENCE [LARGE SCALE GENOMIC DNA]</scope>
    <source>
        <strain evidence="2">SpSt-508</strain>
    </source>
</reference>
<dbReference type="Gene3D" id="2.30.130.40">
    <property type="entry name" value="LON domain-like"/>
    <property type="match status" value="1"/>
</dbReference>
<proteinExistence type="predicted"/>
<evidence type="ECO:0000259" key="1">
    <source>
        <dbReference type="PROSITE" id="PS51787"/>
    </source>
</evidence>
<protein>
    <submittedName>
        <fullName evidence="2">Peptidase S16</fullName>
    </submittedName>
</protein>
<comment type="caution">
    <text evidence="2">The sequence shown here is derived from an EMBL/GenBank/DDBJ whole genome shotgun (WGS) entry which is preliminary data.</text>
</comment>
<dbReference type="PROSITE" id="PS51787">
    <property type="entry name" value="LON_N"/>
    <property type="match status" value="1"/>
</dbReference>
<dbReference type="PANTHER" id="PTHR46732">
    <property type="entry name" value="ATP-DEPENDENT PROTEASE LA (LON) DOMAIN PROTEIN"/>
    <property type="match status" value="1"/>
</dbReference>
<organism evidence="2">
    <name type="scientific">Schlesneria paludicola</name>
    <dbReference type="NCBI Taxonomy" id="360056"/>
    <lineage>
        <taxon>Bacteria</taxon>
        <taxon>Pseudomonadati</taxon>
        <taxon>Planctomycetota</taxon>
        <taxon>Planctomycetia</taxon>
        <taxon>Planctomycetales</taxon>
        <taxon>Planctomycetaceae</taxon>
        <taxon>Schlesneria</taxon>
    </lineage>
</organism>
<dbReference type="SUPFAM" id="SSF88697">
    <property type="entry name" value="PUA domain-like"/>
    <property type="match status" value="1"/>
</dbReference>
<name>A0A7C4QRV9_9PLAN</name>
<feature type="domain" description="Lon N-terminal" evidence="1">
    <location>
        <begin position="18"/>
        <end position="210"/>
    </location>
</feature>
<dbReference type="EMBL" id="DSVQ01000019">
    <property type="protein sequence ID" value="HGT41244.1"/>
    <property type="molecule type" value="Genomic_DNA"/>
</dbReference>
<gene>
    <name evidence="2" type="ORF">ENS64_18505</name>
</gene>